<organism evidence="5 6">
    <name type="scientific">Kwoniella europaea PYCC6329</name>
    <dbReference type="NCBI Taxonomy" id="1423913"/>
    <lineage>
        <taxon>Eukaryota</taxon>
        <taxon>Fungi</taxon>
        <taxon>Dikarya</taxon>
        <taxon>Basidiomycota</taxon>
        <taxon>Agaricomycotina</taxon>
        <taxon>Tremellomycetes</taxon>
        <taxon>Tremellales</taxon>
        <taxon>Cryptococcaceae</taxon>
        <taxon>Kwoniella</taxon>
    </lineage>
</organism>
<keyword evidence="6" id="KW-1185">Reference proteome</keyword>
<accession>A0AAX4KJ78</accession>
<dbReference type="GO" id="GO:0005634">
    <property type="term" value="C:nucleus"/>
    <property type="evidence" value="ECO:0007669"/>
    <property type="project" value="TreeGrafter"/>
</dbReference>
<feature type="region of interest" description="Disordered" evidence="4">
    <location>
        <begin position="85"/>
        <end position="122"/>
    </location>
</feature>
<feature type="compositionally biased region" description="Polar residues" evidence="4">
    <location>
        <begin position="269"/>
        <end position="285"/>
    </location>
</feature>
<feature type="region of interest" description="Disordered" evidence="4">
    <location>
        <begin position="180"/>
        <end position="287"/>
    </location>
</feature>
<gene>
    <name evidence="5" type="ORF">V865_004300</name>
</gene>
<evidence type="ECO:0000256" key="1">
    <source>
        <dbReference type="ARBA" id="ARBA00003548"/>
    </source>
</evidence>
<feature type="compositionally biased region" description="Basic and acidic residues" evidence="4">
    <location>
        <begin position="102"/>
        <end position="115"/>
    </location>
</feature>
<feature type="compositionally biased region" description="Polar residues" evidence="4">
    <location>
        <begin position="245"/>
        <end position="255"/>
    </location>
</feature>
<dbReference type="AlphaFoldDB" id="A0AAX4KJ78"/>
<proteinExistence type="inferred from homology"/>
<dbReference type="InterPro" id="IPR010487">
    <property type="entry name" value="NGRN/Rrg9"/>
</dbReference>
<dbReference type="KEGG" id="ker:91103101"/>
<feature type="region of interest" description="Disordered" evidence="4">
    <location>
        <begin position="337"/>
        <end position="392"/>
    </location>
</feature>
<protein>
    <recommendedName>
        <fullName evidence="3">Required for respiratory growth protein 9, mitochondrial</fullName>
    </recommendedName>
</protein>
<dbReference type="RefSeq" id="XP_066084181.1">
    <property type="nucleotide sequence ID" value="XM_066228084.1"/>
</dbReference>
<feature type="compositionally biased region" description="Basic and acidic residues" evidence="4">
    <location>
        <begin position="216"/>
        <end position="233"/>
    </location>
</feature>
<sequence length="392" mass="44394">MFVSSRASSSRLRPTICTICRSFTSTPAISVKRPQKPYEAPVAKIDAYGNRIPIDFHSLGDKAEIKRKEFLESLSERRSKSHIEKYGNSEKFGLRRSSNRNYQRDQDVGDRDRNSNSDGGLYDELEAEGWRNRIGIKSSYYTTKSLKPGRRKFDRAMESYMEEAKRLNPNADQIRLENEYKKDQKKGRKQKIPGLPPHEMQNNRRDPRLTAPYRIGSDRKKFVTENDRDDKGSKLFLKSPKKTFGLNSITSSNSRVGRDQGGNDLKADNPSSSLSEPTQPKSSSEYWRPTKKLTYSAMAGLRTLYSMDPEKFNREFLSEKFGISREAVTRILKSKYRSSSTDDEGSGLGSGSGLVIPGGNDTLKGTKWDRNPGSSEEISPVPAILRAFGRDK</sequence>
<dbReference type="PANTHER" id="PTHR13475">
    <property type="entry name" value="NEUGRIN"/>
    <property type="match status" value="1"/>
</dbReference>
<evidence type="ECO:0000313" key="6">
    <source>
        <dbReference type="Proteomes" id="UP001358614"/>
    </source>
</evidence>
<dbReference type="Proteomes" id="UP001358614">
    <property type="component" value="Chromosome 1"/>
</dbReference>
<dbReference type="EMBL" id="CP144089">
    <property type="protein sequence ID" value="WWD06214.1"/>
    <property type="molecule type" value="Genomic_DNA"/>
</dbReference>
<reference evidence="5 6" key="1">
    <citation type="submission" date="2024-01" db="EMBL/GenBank/DDBJ databases">
        <title>Comparative genomics of Cryptococcus and Kwoniella reveals pathogenesis evolution and contrasting modes of karyotype evolution via chromosome fusion or intercentromeric recombination.</title>
        <authorList>
            <person name="Coelho M.A."/>
            <person name="David-Palma M."/>
            <person name="Shea T."/>
            <person name="Bowers K."/>
            <person name="McGinley-Smith S."/>
            <person name="Mohammad A.W."/>
            <person name="Gnirke A."/>
            <person name="Yurkov A.M."/>
            <person name="Nowrousian M."/>
            <person name="Sun S."/>
            <person name="Cuomo C.A."/>
            <person name="Heitman J."/>
        </authorList>
    </citation>
    <scope>NUCLEOTIDE SEQUENCE [LARGE SCALE GENOMIC DNA]</scope>
    <source>
        <strain evidence="5 6">PYCC6329</strain>
    </source>
</reference>
<evidence type="ECO:0000256" key="3">
    <source>
        <dbReference type="ARBA" id="ARBA00013566"/>
    </source>
</evidence>
<name>A0AAX4KJ78_9TREE</name>
<comment type="function">
    <text evidence="1">Required for respiratory activity and maintenance and expression of the mitochondrial genome.</text>
</comment>
<evidence type="ECO:0000313" key="5">
    <source>
        <dbReference type="EMBL" id="WWD06214.1"/>
    </source>
</evidence>
<dbReference type="GeneID" id="91103101"/>
<comment type="similarity">
    <text evidence="2">Belongs to the RRG9 family.</text>
</comment>
<dbReference type="PANTHER" id="PTHR13475:SF3">
    <property type="entry name" value="NEUGRIN"/>
    <property type="match status" value="1"/>
</dbReference>
<evidence type="ECO:0000256" key="4">
    <source>
        <dbReference type="SAM" id="MobiDB-lite"/>
    </source>
</evidence>
<evidence type="ECO:0000256" key="2">
    <source>
        <dbReference type="ARBA" id="ARBA00010895"/>
    </source>
</evidence>